<sequence length="624" mass="70445">MIARRLMAAFVSLALLSVPALAQDASPLASTVSQPGEWRHALSLFGEVKYPADFKHFDYVNPDAPKAGTVRFATVGTFDSFNSFVPKGNAAAGISLIYEQLMTPSFDEPSTEYGLIAEAVRYPEDHSSVTFRLNPAARWHDGQPITVGDVVWSFDTLKRISPFYRFYLANVLKAEQTGEREVTFTFDKGGNRELPQIVGQLNILPRHWWEGKDAQGRQRNIEEGTLEPPLGSGPYKVKEFSAGRWEVYERVTDHWAKDLPSERGTNNFDTVRYDYFRDQTVLVEAFKGDQYDYRLENSAKNWATSYDFPAARDGRVILEKFPDQGSGIMQGFAFNLRRDKFKDPRVRRAFNLAFDFEDLNRTLMFDQYERIGSYFHGTDLASSGLPSGKELEILESVRGKVPESVFTTPYANPVGGSPEKTRANLREAARLLKEAGWEVRDGRLTNAATGEPMTVEYLYVDPSAERTVSLLRPALQRLGIQMSMRTVDDSQYVNRVRSHDFDIITAGFPESLSPGNEQREFWGSEAADREGSRNVIGIKDPAVDALIDRVIYANSREDLVAATKALDRVLLANNYVVPQFAISYDRTARWNRFARPANLPPRGSLFPTVWWWDEAAAQKTRTGP</sequence>
<evidence type="ECO:0000256" key="2">
    <source>
        <dbReference type="ARBA" id="ARBA00005695"/>
    </source>
</evidence>
<dbReference type="InterPro" id="IPR039424">
    <property type="entry name" value="SBP_5"/>
</dbReference>
<dbReference type="PANTHER" id="PTHR30290:SF64">
    <property type="entry name" value="ABC TRANSPORTER PERIPLASMIC BINDING PROTEIN"/>
    <property type="match status" value="1"/>
</dbReference>
<dbReference type="CDD" id="cd08497">
    <property type="entry name" value="MbnE-like"/>
    <property type="match status" value="1"/>
</dbReference>
<feature type="chain" id="PRO_5046315515" evidence="4">
    <location>
        <begin position="23"/>
        <end position="624"/>
    </location>
</feature>
<feature type="signal peptide" evidence="4">
    <location>
        <begin position="1"/>
        <end position="22"/>
    </location>
</feature>
<evidence type="ECO:0000313" key="6">
    <source>
        <dbReference type="EMBL" id="MDX6804495.1"/>
    </source>
</evidence>
<evidence type="ECO:0000259" key="5">
    <source>
        <dbReference type="Pfam" id="PF00496"/>
    </source>
</evidence>
<gene>
    <name evidence="6" type="ORF">SCD90_00330</name>
</gene>
<dbReference type="InterPro" id="IPR030678">
    <property type="entry name" value="Peptide/Ni-bd"/>
</dbReference>
<evidence type="ECO:0000256" key="1">
    <source>
        <dbReference type="ARBA" id="ARBA00004418"/>
    </source>
</evidence>
<dbReference type="Proteomes" id="UP001274321">
    <property type="component" value="Unassembled WGS sequence"/>
</dbReference>
<evidence type="ECO:0000256" key="3">
    <source>
        <dbReference type="ARBA" id="ARBA00022729"/>
    </source>
</evidence>
<dbReference type="RefSeq" id="WP_319842623.1">
    <property type="nucleotide sequence ID" value="NZ_JAXAFJ010000001.1"/>
</dbReference>
<dbReference type="Gene3D" id="3.40.190.10">
    <property type="entry name" value="Periplasmic binding protein-like II"/>
    <property type="match status" value="1"/>
</dbReference>
<reference evidence="6 7" key="1">
    <citation type="submission" date="2023-11" db="EMBL/GenBank/DDBJ databases">
        <authorList>
            <person name="Bao R."/>
        </authorList>
    </citation>
    <scope>NUCLEOTIDE SEQUENCE [LARGE SCALE GENOMIC DNA]</scope>
    <source>
        <strain evidence="6 7">PJ23</strain>
    </source>
</reference>
<dbReference type="PANTHER" id="PTHR30290">
    <property type="entry name" value="PERIPLASMIC BINDING COMPONENT OF ABC TRANSPORTER"/>
    <property type="match status" value="1"/>
</dbReference>
<protein>
    <submittedName>
        <fullName evidence="6">Extracellular solute-binding protein</fullName>
    </submittedName>
</protein>
<comment type="caution">
    <text evidence="6">The sequence shown here is derived from an EMBL/GenBank/DDBJ whole genome shotgun (WGS) entry which is preliminary data.</text>
</comment>
<proteinExistence type="inferred from homology"/>
<comment type="similarity">
    <text evidence="2">Belongs to the bacterial solute-binding protein 5 family.</text>
</comment>
<dbReference type="SUPFAM" id="SSF53850">
    <property type="entry name" value="Periplasmic binding protein-like II"/>
    <property type="match status" value="1"/>
</dbReference>
<dbReference type="Pfam" id="PF00496">
    <property type="entry name" value="SBP_bac_5"/>
    <property type="match status" value="1"/>
</dbReference>
<evidence type="ECO:0000313" key="7">
    <source>
        <dbReference type="Proteomes" id="UP001274321"/>
    </source>
</evidence>
<accession>A0ABU4RLG7</accession>
<name>A0ABU4RLG7_9HYPH</name>
<comment type="subcellular location">
    <subcellularLocation>
        <location evidence="1">Periplasm</location>
    </subcellularLocation>
</comment>
<evidence type="ECO:0000256" key="4">
    <source>
        <dbReference type="SAM" id="SignalP"/>
    </source>
</evidence>
<feature type="domain" description="Solute-binding protein family 5" evidence="5">
    <location>
        <begin position="115"/>
        <end position="524"/>
    </location>
</feature>
<keyword evidence="3 4" id="KW-0732">Signal</keyword>
<dbReference type="Gene3D" id="3.10.105.10">
    <property type="entry name" value="Dipeptide-binding Protein, Domain 3"/>
    <property type="match status" value="1"/>
</dbReference>
<organism evidence="6 7">
    <name type="scientific">Terrihabitans rhizophilus</name>
    <dbReference type="NCBI Taxonomy" id="3092662"/>
    <lineage>
        <taxon>Bacteria</taxon>
        <taxon>Pseudomonadati</taxon>
        <taxon>Pseudomonadota</taxon>
        <taxon>Alphaproteobacteria</taxon>
        <taxon>Hyphomicrobiales</taxon>
        <taxon>Terrihabitans</taxon>
    </lineage>
</organism>
<dbReference type="PIRSF" id="PIRSF002741">
    <property type="entry name" value="MppA"/>
    <property type="match status" value="1"/>
</dbReference>
<keyword evidence="7" id="KW-1185">Reference proteome</keyword>
<dbReference type="EMBL" id="JAXAFJ010000001">
    <property type="protein sequence ID" value="MDX6804495.1"/>
    <property type="molecule type" value="Genomic_DNA"/>
</dbReference>
<dbReference type="InterPro" id="IPR000914">
    <property type="entry name" value="SBP_5_dom"/>
</dbReference>